<protein>
    <submittedName>
        <fullName evidence="1">15732_t:CDS:1</fullName>
    </submittedName>
</protein>
<dbReference type="Proteomes" id="UP000789920">
    <property type="component" value="Unassembled WGS sequence"/>
</dbReference>
<organism evidence="1 2">
    <name type="scientific">Racocetra persica</name>
    <dbReference type="NCBI Taxonomy" id="160502"/>
    <lineage>
        <taxon>Eukaryota</taxon>
        <taxon>Fungi</taxon>
        <taxon>Fungi incertae sedis</taxon>
        <taxon>Mucoromycota</taxon>
        <taxon>Glomeromycotina</taxon>
        <taxon>Glomeromycetes</taxon>
        <taxon>Diversisporales</taxon>
        <taxon>Gigasporaceae</taxon>
        <taxon>Racocetra</taxon>
    </lineage>
</organism>
<dbReference type="EMBL" id="CAJVQC010013054">
    <property type="protein sequence ID" value="CAG8644484.1"/>
    <property type="molecule type" value="Genomic_DNA"/>
</dbReference>
<keyword evidence="2" id="KW-1185">Reference proteome</keyword>
<evidence type="ECO:0000313" key="1">
    <source>
        <dbReference type="EMBL" id="CAG8644484.1"/>
    </source>
</evidence>
<sequence length="243" mass="27617">MKYFSSTILLLIVAFIGAAFSKPIDKSVKGAHFDRIVSIIFENANYDESLPQPYFQDLINHDNAHDIPGNNLVDLLEAKGVSWKGYMEDYPGHCYKDAFAPSNSSQLYARKHNPFMSMININTNSTRCDKIVDLDQLDLDIETGDVPQYAYIVPNQIHDGHGIKGSPQNITSAVEWFKGWFEPKLKKPTFTLFFIYFDEDDHPKSDTNHIFAALLGHPVHPPSDHTDDTHYTLYSFLATVEEN</sequence>
<proteinExistence type="predicted"/>
<comment type="caution">
    <text evidence="1">The sequence shown here is derived from an EMBL/GenBank/DDBJ whole genome shotgun (WGS) entry which is preliminary data.</text>
</comment>
<name>A0ACA9NBJ6_9GLOM</name>
<gene>
    <name evidence="1" type="ORF">RPERSI_LOCUS7613</name>
</gene>
<evidence type="ECO:0000313" key="2">
    <source>
        <dbReference type="Proteomes" id="UP000789920"/>
    </source>
</evidence>
<accession>A0ACA9NBJ6</accession>
<reference evidence="1" key="1">
    <citation type="submission" date="2021-06" db="EMBL/GenBank/DDBJ databases">
        <authorList>
            <person name="Kallberg Y."/>
            <person name="Tangrot J."/>
            <person name="Rosling A."/>
        </authorList>
    </citation>
    <scope>NUCLEOTIDE SEQUENCE</scope>
    <source>
        <strain evidence="1">MA461A</strain>
    </source>
</reference>